<dbReference type="Proteomes" id="UP001597463">
    <property type="component" value="Unassembled WGS sequence"/>
</dbReference>
<evidence type="ECO:0000256" key="3">
    <source>
        <dbReference type="ARBA" id="ARBA00023163"/>
    </source>
</evidence>
<keyword evidence="6" id="KW-1185">Reference proteome</keyword>
<keyword evidence="3" id="KW-0804">Transcription</keyword>
<dbReference type="InterPro" id="IPR001387">
    <property type="entry name" value="Cro/C1-type_HTH"/>
</dbReference>
<dbReference type="EMBL" id="JBHUMV010000001">
    <property type="protein sequence ID" value="MFD2752863.1"/>
    <property type="molecule type" value="Genomic_DNA"/>
</dbReference>
<dbReference type="RefSeq" id="WP_245633293.1">
    <property type="nucleotide sequence ID" value="NZ_BCNT01000003.1"/>
</dbReference>
<feature type="domain" description="HTH cro/C1-type" evidence="4">
    <location>
        <begin position="32"/>
        <end position="86"/>
    </location>
</feature>
<sequence>MDFGALYRNHSGVPNLTSRRQDPALVALGDAIKRIRQAKSISQERLALLAEVDRSYVGRIERGDNNVAVLTLIRLAAALDVSVAKLMEQASL</sequence>
<dbReference type="InterPro" id="IPR050807">
    <property type="entry name" value="TransReg_Diox_bact_type"/>
</dbReference>
<dbReference type="CDD" id="cd00093">
    <property type="entry name" value="HTH_XRE"/>
    <property type="match status" value="1"/>
</dbReference>
<dbReference type="SMART" id="SM00530">
    <property type="entry name" value="HTH_XRE"/>
    <property type="match status" value="1"/>
</dbReference>
<dbReference type="PANTHER" id="PTHR46797:SF23">
    <property type="entry name" value="HTH-TYPE TRANSCRIPTIONAL REGULATOR SUTR"/>
    <property type="match status" value="1"/>
</dbReference>
<evidence type="ECO:0000313" key="5">
    <source>
        <dbReference type="EMBL" id="MFD2752863.1"/>
    </source>
</evidence>
<accession>A0ABW5UIQ1</accession>
<dbReference type="Pfam" id="PF01381">
    <property type="entry name" value="HTH_3"/>
    <property type="match status" value="1"/>
</dbReference>
<organism evidence="5 6">
    <name type="scientific">Comamonas terrae</name>
    <dbReference type="NCBI Taxonomy" id="673548"/>
    <lineage>
        <taxon>Bacteria</taxon>
        <taxon>Pseudomonadati</taxon>
        <taxon>Pseudomonadota</taxon>
        <taxon>Betaproteobacteria</taxon>
        <taxon>Burkholderiales</taxon>
        <taxon>Comamonadaceae</taxon>
        <taxon>Comamonas</taxon>
    </lineage>
</organism>
<dbReference type="SUPFAM" id="SSF47413">
    <property type="entry name" value="lambda repressor-like DNA-binding domains"/>
    <property type="match status" value="1"/>
</dbReference>
<dbReference type="Gene3D" id="1.10.260.40">
    <property type="entry name" value="lambda repressor-like DNA-binding domains"/>
    <property type="match status" value="1"/>
</dbReference>
<protein>
    <submittedName>
        <fullName evidence="5">Helix-turn-helix domain-containing protein</fullName>
    </submittedName>
</protein>
<keyword evidence="2" id="KW-0238">DNA-binding</keyword>
<name>A0ABW5UIQ1_9BURK</name>
<evidence type="ECO:0000259" key="4">
    <source>
        <dbReference type="PROSITE" id="PS50943"/>
    </source>
</evidence>
<evidence type="ECO:0000256" key="2">
    <source>
        <dbReference type="ARBA" id="ARBA00023125"/>
    </source>
</evidence>
<dbReference type="InterPro" id="IPR010982">
    <property type="entry name" value="Lambda_DNA-bd_dom_sf"/>
</dbReference>
<gene>
    <name evidence="5" type="ORF">ACFSW6_02090</name>
</gene>
<proteinExistence type="predicted"/>
<evidence type="ECO:0000313" key="6">
    <source>
        <dbReference type="Proteomes" id="UP001597463"/>
    </source>
</evidence>
<evidence type="ECO:0000256" key="1">
    <source>
        <dbReference type="ARBA" id="ARBA00023015"/>
    </source>
</evidence>
<keyword evidence="1" id="KW-0805">Transcription regulation</keyword>
<comment type="caution">
    <text evidence="5">The sequence shown here is derived from an EMBL/GenBank/DDBJ whole genome shotgun (WGS) entry which is preliminary data.</text>
</comment>
<dbReference type="PANTHER" id="PTHR46797">
    <property type="entry name" value="HTH-TYPE TRANSCRIPTIONAL REGULATOR"/>
    <property type="match status" value="1"/>
</dbReference>
<reference evidence="6" key="1">
    <citation type="journal article" date="2019" name="Int. J. Syst. Evol. Microbiol.">
        <title>The Global Catalogue of Microorganisms (GCM) 10K type strain sequencing project: providing services to taxonomists for standard genome sequencing and annotation.</title>
        <authorList>
            <consortium name="The Broad Institute Genomics Platform"/>
            <consortium name="The Broad Institute Genome Sequencing Center for Infectious Disease"/>
            <person name="Wu L."/>
            <person name="Ma J."/>
        </authorList>
    </citation>
    <scope>NUCLEOTIDE SEQUENCE [LARGE SCALE GENOMIC DNA]</scope>
    <source>
        <strain evidence="6">TISTR 1906</strain>
    </source>
</reference>
<dbReference type="PROSITE" id="PS50943">
    <property type="entry name" value="HTH_CROC1"/>
    <property type="match status" value="1"/>
</dbReference>